<dbReference type="FunFam" id="2.30.38.10:FF:000001">
    <property type="entry name" value="Non-ribosomal peptide synthetase PvdI"/>
    <property type="match status" value="2"/>
</dbReference>
<dbReference type="CDD" id="cd19534">
    <property type="entry name" value="E_NRPS"/>
    <property type="match status" value="1"/>
</dbReference>
<dbReference type="SUPFAM" id="SSF47336">
    <property type="entry name" value="ACP-like"/>
    <property type="match status" value="3"/>
</dbReference>
<organism evidence="7 8">
    <name type="scientific">Pseudomonas juntendi</name>
    <dbReference type="NCBI Taxonomy" id="2666183"/>
    <lineage>
        <taxon>Bacteria</taxon>
        <taxon>Pseudomonadati</taxon>
        <taxon>Pseudomonadota</taxon>
        <taxon>Gammaproteobacteria</taxon>
        <taxon>Pseudomonadales</taxon>
        <taxon>Pseudomonadaceae</taxon>
        <taxon>Pseudomonas</taxon>
    </lineage>
</organism>
<dbReference type="Gene3D" id="3.30.300.30">
    <property type="match status" value="3"/>
</dbReference>
<dbReference type="GO" id="GO:0003824">
    <property type="term" value="F:catalytic activity"/>
    <property type="evidence" value="ECO:0007669"/>
    <property type="project" value="InterPro"/>
</dbReference>
<dbReference type="Proteomes" id="UP001217631">
    <property type="component" value="Chromosome"/>
</dbReference>
<dbReference type="InterPro" id="IPR006162">
    <property type="entry name" value="Ppantetheine_attach_site"/>
</dbReference>
<dbReference type="Gene3D" id="3.40.50.12780">
    <property type="entry name" value="N-terminal domain of ligase-like"/>
    <property type="match status" value="1"/>
</dbReference>
<dbReference type="FunFam" id="3.30.300.30:FF:000010">
    <property type="entry name" value="Enterobactin synthetase component F"/>
    <property type="match status" value="3"/>
</dbReference>
<dbReference type="Gene3D" id="3.30.559.30">
    <property type="entry name" value="Nonribosomal peptide synthetase, condensation domain"/>
    <property type="match status" value="4"/>
</dbReference>
<dbReference type="SUPFAM" id="SSF52777">
    <property type="entry name" value="CoA-dependent acyltransferases"/>
    <property type="match status" value="8"/>
</dbReference>
<feature type="domain" description="Carrier" evidence="6">
    <location>
        <begin position="3567"/>
        <end position="3642"/>
    </location>
</feature>
<dbReference type="InterPro" id="IPR042099">
    <property type="entry name" value="ANL_N_sf"/>
</dbReference>
<dbReference type="Pfam" id="PF00501">
    <property type="entry name" value="AMP-binding"/>
    <property type="match status" value="3"/>
</dbReference>
<dbReference type="GO" id="GO:0043041">
    <property type="term" value="P:amino acid activation for nonribosomal peptide biosynthetic process"/>
    <property type="evidence" value="ECO:0007669"/>
    <property type="project" value="UniProtKB-ARBA"/>
</dbReference>
<dbReference type="Gene3D" id="3.30.559.10">
    <property type="entry name" value="Chloramphenicol acetyltransferase-like domain"/>
    <property type="match status" value="4"/>
</dbReference>
<evidence type="ECO:0000256" key="5">
    <source>
        <dbReference type="SAM" id="MobiDB-lite"/>
    </source>
</evidence>
<comment type="similarity">
    <text evidence="2">Belongs to the ATP-dependent AMP-binding enzyme family.</text>
</comment>
<evidence type="ECO:0000256" key="1">
    <source>
        <dbReference type="ARBA" id="ARBA00001957"/>
    </source>
</evidence>
<dbReference type="CDD" id="cd17649">
    <property type="entry name" value="A_NRPS_PvdJ-like"/>
    <property type="match status" value="1"/>
</dbReference>
<dbReference type="PROSITE" id="PS00012">
    <property type="entry name" value="PHOSPHOPANTETHEINE"/>
    <property type="match status" value="3"/>
</dbReference>
<dbReference type="CDD" id="cd17643">
    <property type="entry name" value="A_NRPS_Cytc1-like"/>
    <property type="match status" value="1"/>
</dbReference>
<dbReference type="GO" id="GO:0031177">
    <property type="term" value="F:phosphopantetheine binding"/>
    <property type="evidence" value="ECO:0007669"/>
    <property type="project" value="InterPro"/>
</dbReference>
<dbReference type="GO" id="GO:0044550">
    <property type="term" value="P:secondary metabolite biosynthetic process"/>
    <property type="evidence" value="ECO:0007669"/>
    <property type="project" value="UniProtKB-ARBA"/>
</dbReference>
<dbReference type="GO" id="GO:0072330">
    <property type="term" value="P:monocarboxylic acid biosynthetic process"/>
    <property type="evidence" value="ECO:0007669"/>
    <property type="project" value="UniProtKB-ARBA"/>
</dbReference>
<feature type="domain" description="Carrier" evidence="6">
    <location>
        <begin position="2521"/>
        <end position="2596"/>
    </location>
</feature>
<dbReference type="Gene3D" id="1.10.1200.10">
    <property type="entry name" value="ACP-like"/>
    <property type="match status" value="3"/>
</dbReference>
<dbReference type="PANTHER" id="PTHR45398">
    <property type="match status" value="1"/>
</dbReference>
<dbReference type="InterPro" id="IPR000873">
    <property type="entry name" value="AMP-dep_synth/lig_dom"/>
</dbReference>
<evidence type="ECO:0000313" key="8">
    <source>
        <dbReference type="Proteomes" id="UP001217631"/>
    </source>
</evidence>
<comment type="cofactor">
    <cofactor evidence="1">
        <name>pantetheine 4'-phosphate</name>
        <dbReference type="ChEBI" id="CHEBI:47942"/>
    </cofactor>
</comment>
<dbReference type="FunFam" id="1.10.1200.10:FF:000016">
    <property type="entry name" value="Non-ribosomal peptide synthase"/>
    <property type="match status" value="1"/>
</dbReference>
<dbReference type="FunFam" id="3.40.50.980:FF:000001">
    <property type="entry name" value="Non-ribosomal peptide synthetase"/>
    <property type="match status" value="3"/>
</dbReference>
<dbReference type="SMART" id="SM00823">
    <property type="entry name" value="PKS_PP"/>
    <property type="match status" value="3"/>
</dbReference>
<reference evidence="7" key="1">
    <citation type="submission" date="2023-02" db="EMBL/GenBank/DDBJ databases">
        <title>tmexCD-toprJ-like cluster.</title>
        <authorList>
            <person name="Gao X."/>
            <person name="Wang C."/>
            <person name="Liu J."/>
        </authorList>
    </citation>
    <scope>NUCLEOTIDE SEQUENCE</scope>
    <source>
        <strain evidence="7">GDW21C697WI</strain>
    </source>
</reference>
<keyword evidence="3" id="KW-0596">Phosphopantetheine</keyword>
<dbReference type="Pfam" id="PF00550">
    <property type="entry name" value="PP-binding"/>
    <property type="match status" value="3"/>
</dbReference>
<dbReference type="NCBIfam" id="TIGR01733">
    <property type="entry name" value="AA-adenyl-dom"/>
    <property type="match status" value="3"/>
</dbReference>
<dbReference type="Gene3D" id="3.40.50.980">
    <property type="match status" value="4"/>
</dbReference>
<dbReference type="PANTHER" id="PTHR45398:SF1">
    <property type="entry name" value="ENZYME, PUTATIVE (JCVI)-RELATED"/>
    <property type="match status" value="1"/>
</dbReference>
<dbReference type="CDD" id="cd17646">
    <property type="entry name" value="A_NRPS_AB3403-like"/>
    <property type="match status" value="1"/>
</dbReference>
<feature type="region of interest" description="Disordered" evidence="5">
    <location>
        <begin position="2500"/>
        <end position="2523"/>
    </location>
</feature>
<dbReference type="FunFam" id="3.40.50.980:FF:000002">
    <property type="entry name" value="Enterobactin synthetase component F"/>
    <property type="match status" value="2"/>
</dbReference>
<protein>
    <submittedName>
        <fullName evidence="7">Amino acid adenylation domain-containing protein</fullName>
    </submittedName>
</protein>
<dbReference type="InterPro" id="IPR045851">
    <property type="entry name" value="AMP-bd_C_sf"/>
</dbReference>
<dbReference type="InterPro" id="IPR001242">
    <property type="entry name" value="Condensation_dom"/>
</dbReference>
<dbReference type="FunFam" id="3.40.50.12780:FF:000012">
    <property type="entry name" value="Non-ribosomal peptide synthetase"/>
    <property type="match status" value="2"/>
</dbReference>
<dbReference type="NCBIfam" id="TIGR01720">
    <property type="entry name" value="NRPS-para261"/>
    <property type="match status" value="1"/>
</dbReference>
<evidence type="ECO:0000256" key="4">
    <source>
        <dbReference type="ARBA" id="ARBA00022553"/>
    </source>
</evidence>
<gene>
    <name evidence="7" type="ORF">PWA60_08835</name>
</gene>
<dbReference type="InterPro" id="IPR036736">
    <property type="entry name" value="ACP-like_sf"/>
</dbReference>
<dbReference type="InterPro" id="IPR010060">
    <property type="entry name" value="NRPS_synth"/>
</dbReference>
<proteinExistence type="inferred from homology"/>
<dbReference type="CDD" id="cd19531">
    <property type="entry name" value="LCL_NRPS-like"/>
    <property type="match status" value="2"/>
</dbReference>
<evidence type="ECO:0000313" key="7">
    <source>
        <dbReference type="EMBL" id="WEA22282.1"/>
    </source>
</evidence>
<dbReference type="InterPro" id="IPR020806">
    <property type="entry name" value="PKS_PP-bd"/>
</dbReference>
<name>A0AAJ5S5A5_9PSED</name>
<dbReference type="Pfam" id="PF13193">
    <property type="entry name" value="AMP-binding_C"/>
    <property type="match status" value="3"/>
</dbReference>
<dbReference type="InterPro" id="IPR025110">
    <property type="entry name" value="AMP-bd_C"/>
</dbReference>
<keyword evidence="4" id="KW-0597">Phosphoprotein</keyword>
<dbReference type="PROSITE" id="PS50075">
    <property type="entry name" value="CARRIER"/>
    <property type="match status" value="3"/>
</dbReference>
<dbReference type="Pfam" id="PF00668">
    <property type="entry name" value="Condensation"/>
    <property type="match status" value="4"/>
</dbReference>
<dbReference type="InterPro" id="IPR023213">
    <property type="entry name" value="CAT-like_dom_sf"/>
</dbReference>
<feature type="domain" description="Carrier" evidence="6">
    <location>
        <begin position="1016"/>
        <end position="1090"/>
    </location>
</feature>
<dbReference type="InterPro" id="IPR020845">
    <property type="entry name" value="AMP-binding_CS"/>
</dbReference>
<dbReference type="InterPro" id="IPR009081">
    <property type="entry name" value="PP-bd_ACP"/>
</dbReference>
<dbReference type="SUPFAM" id="SSF56801">
    <property type="entry name" value="Acetyl-CoA synthetase-like"/>
    <property type="match status" value="3"/>
</dbReference>
<dbReference type="FunFam" id="1.10.1200.10:FF:000005">
    <property type="entry name" value="Nonribosomal peptide synthetase 1"/>
    <property type="match status" value="2"/>
</dbReference>
<evidence type="ECO:0000259" key="6">
    <source>
        <dbReference type="PROSITE" id="PS50075"/>
    </source>
</evidence>
<evidence type="ECO:0000256" key="2">
    <source>
        <dbReference type="ARBA" id="ARBA00006432"/>
    </source>
</evidence>
<dbReference type="InterPro" id="IPR010071">
    <property type="entry name" value="AA_adenyl_dom"/>
</dbReference>
<dbReference type="NCBIfam" id="NF003417">
    <property type="entry name" value="PRK04813.1"/>
    <property type="match status" value="3"/>
</dbReference>
<dbReference type="CDD" id="cd19543">
    <property type="entry name" value="DCL_NRPS"/>
    <property type="match status" value="1"/>
</dbReference>
<dbReference type="PROSITE" id="PS00455">
    <property type="entry name" value="AMP_BINDING"/>
    <property type="match status" value="3"/>
</dbReference>
<accession>A0AAJ5S5A5</accession>
<dbReference type="RefSeq" id="WP_275000255.1">
    <property type="nucleotide sequence ID" value="NZ_CP118677.1"/>
</dbReference>
<dbReference type="FunFam" id="3.30.559.10:FF:000012">
    <property type="entry name" value="Non-ribosomal peptide synthetase"/>
    <property type="match status" value="2"/>
</dbReference>
<evidence type="ECO:0000256" key="3">
    <source>
        <dbReference type="ARBA" id="ARBA00022450"/>
    </source>
</evidence>
<sequence>MQQLIESVSALSSEKRKALAILLSQKGVNLYGIAPIFRRDANEPLRLSYAQERQWFLWNLEPHSAAYHIPTALRLRGTLDMAALQRSFATLIERHEVLRSVFVEVDGQLLQQVRAPFALPLPVQVLPDAGQLEQAVAAEIAELFDLGEGPLLRARLLQVSEEDHVLVLTQHHIISDGASMQLMVEELIDCYAAFSRGQQPELPALPIQYADYALWQRQWMEAGERERQLAYWTTRLGGEQPVLELPLDRPRPALQSWRGARRDIELSAELGKGLQEVARQQGATLYMVLLASFQALLHRYSRQRDIRVGVPIGNRNRAETERLIGFFVNTQVLSAEVDGQAPFTTLLQQTKEAALGAQEHQDLPFEQLVEALAPERNLSHSPLFQVLFNHQAHRGEGRQAHELPGLRVESLNWESQTAQFDLMLDTHEEQGQLWASLTYATDLFDCTTIERLAGHWQALLEGIVSAPGTRVSELPMLSTAERAATLAAWNTAPGTFTPSQPLHRLIEAQAARAPQAPALVCEGEQLSYAELNRRANRVAHALIAQGVGPDVLVGLAAPRSLEMVVGLLAILKAGGAYVPLDPAYPLERLHYMIEDSGLQLLLGQGDLGLSLAANVQVLDLAADYTDYAGLAEVNPNVAVGLDNLAYVIYTSGSTGKPKGTLLPHRNVLRLFEATDGWFGFGPQDCWTLFHSYAFDFSVWELFGALLHGGRLVIVPQDVSRSPEAFYQLLCEQRVTVLNQTPSAFRQLMQVACAEGQRSDQQLRYVVFGGEALEVGSLRPWFERFGDRAPQLVNMYGITETTVHVTYRPLSLADLAQGASSPIGVPIPDQSLYVLDSDLNPVAAGCVGELYVGRQGLARGYLKRAGLSATRFIPDPFGDSGARLYRSGDLARWRADGVIEYVGRMDHQVKIRGFRIELGEIQARLQALPQVREAVVLAQEGPSGTQLVGYLVAGQAVADQAVWREAVKAALREDLPEYMVPAHLLLLERMPLTANGKLDRRALPAADASLLQQAYVAPQSEMEQRIAAVWAEVLRLERVGLSDNFFELGGDSIISIQVVSRARQAGIHFTPKQLFQHQTVQGLARVAREGGAAPRIDQGAVQGGMPLLPVQQWFFGEVTDQAHHWNQSVLLRPTRFLQAATVEAALQALLVQHDALRLRFTREQGQWQASHGQPGQAKDLLWQRQAADQDALLALCEAAQRSLSLEGPLLRAVLVGMGDGSQRLLLVIHHLVIDGVSWRVLFEDLQQACAQLDAQQPVRLPAKTSAYKAWAERLAEHARSDTMARELAWWQGQLADAPQDLPCANPAGGQQNRHARSLHTRLDSELTRQLLQQAPAAYRTQVNDLLLTALARVVCRWSAQHTALIQLEGHGREDLFDDIDLTRTVGWFTTLFPLALTPAQDLAGSIKAVKEQLRAVPAKGIGYGILRHLGDAAVQAGLAALPVPRITFNYLGQFDGSFDAEQGALFVPVGEPRGEEQSPAAPLGNWLTLNGQVYGGELTIAWTYSHEMFSAATVQALADDYAAELKALIAHCCDPHHAGVTPSDFPLARLDQAHLDQLLDDPRAVEDVYPLSPMQQGMLFHSLYGQGNGDYINQMRVTVEGLQVERFRAAWQASADAQPILRSRFAWEGDIGQPLQIVQRQVQVPFDYLDWHAEAEPGARLDALAEAERARGFDLREAPLLRMTVVRTGEQCFELIYTNHHILMDGWSNSQLMGEVLQRYAGQAPAQAGRYRDYIDWLQRQDPAVSEAFWRERLAELEAPTRLAQGLQAEPGSGYASHVRLVDAERTQRLEAFARQQKVTVNTLLQAAWLLLLQRYSGQATVAFGATVAGRPLELPGIEQQIGLFINTLPVIATPQPAQSVADWLQAVQALNLGLREHEHTPLFDIQRWAGQGGDALFDSLLVFENYPVAEALERGAPQELRFGSVDSREQTNYPLTLGVNLGGTLELHYSFMRAHFDEAAIVRLDQQLVGLMEQFSQAPAAALGNLSLLDSQARQALAVANAPQPWQDGLLVHQRIAAQAARRPQAPAILFGDQVLDFASLERQANQLAHRLVAEGVGAEIRVGVALPRGPQVIVALLAVLKAGGAYVPLDASYPAERLAYLMQDSGIALLLSDSTLRGQLPLPAALAALYLDQLDLAAQPTHAPRTVVQPQSLAYVIYTSGSTGKPKGVCVEHGPLAMHCEAIGRRYAMVEDDCELHFMSFAFDGAHERWLTALTHGSRLLVRDDSLWEPGQTCARMREHGVTVAAFPPAYLLQMAEHVELHGQAPKARIYCFGGDAVPRDSYQRVHAALAPEHIINGYGPTETVVTPLIWKADRATDCGAAYAPIGTRIGDRRTYVLAADLSLLPAGLQGELYLGGHGLARGYLDRPGMTAERFVPDPHGEPGARLYRSGDLVRERRDGVFDYQGRVDNQVKIRGFRVELGEVEARLLAQAGVRDAAVVARPGPSGQQLVGYVVASQPGQADAAWCDALRASLRDVLPDYMVPAHVLALASMPLTPNGKLDRKALPQPEAGQSRQDHQPPRTALEQTVAAIWADVLKLPQVGLHDHFFELGGHSLLATQVVARVRHALQVEVALRTLFEHGTLQAFCAQLSESANAAVPAIGLADRSRALALSYAQERQWFLWQLAPDSAAYHIPVALRLRGALCVEALRRAFEHLVARHESLRTVFVHAQGRTEQVIQAPYAFELPLQVLADASDAALLPRVEQEVARPFDLAQGPLLRACLLRQGRDEHVLVLVMHHIVSDGVSMQVMVDELVALYDAFDQGQAPRLAPLPIQYADYAAWQRQWMDAGERERQLTYWVERLGGTQPVLELPLDHPRPAMRSQAGASLTLALPGELQQALRALARQQGVTLFMLLLAAYQTLLHRYSGQSDIRVGVPIANRNHACTEGMIGFFVNTQVLKAEFAPQATFAALLGQVRQAALEAQAYQDLPFEQLVEALAPERNLSHSPLFQALFNYQSGARRGQGAQQAHALSVEGLQWDTGVAQFDLTLDVFDSEEGMLASLVYATDLFERSTIERLSTHFINLLRAIVEQPHQPVAELPLLAAAERERTLVTWNATAEQYPLQQSIQQLIEAQVQRTPDAPALAFGEVRLSYAQLNARANRLAHRLIALGVGADGLVGIAVERSVEMVVGLLAILKAGGAYVPLDPDYPEDRLRYMLEDSGVQLLLTQSHLQLPLAEGVQTLALDLEPGADDVRNPNVAVAPENLAYVIYTSGSTGRPKGAGNRHSALVNRLCWMQQAYRLDARDSVLQKTPFSFDVSVWEFFWPLMTGARLVVAAPGDHRDPARLVELITSENITTLHFVPSMLQAFLQDSGVPRCTSLARIVCSGEALPADAQQQVFAKLPKAGLYNLYGPTEAAIDVTHWTCREEGRDSVPIGAPIANLACYILDAELQPVPVGVLGELYLAGAGLARGYHRRPGLTAERFAVSPYGNGERMYRTGDLARYRADGVIEYAGRIDHQVKLRGLRIELGEIEARLLEHDLVREAVVTVPDGKQLVGYVVLASEAADWQAQLAEHLRRGLPDYMVPNQWLVLDGLPLSPNGKLDRKALPAVDAAQSQRAYVAPQSELEQQVAAIWAQVLGLERVGLTDNFFELGGHSLLVINIVSRIQLELGLTLVPQLLFQYPVLGALVAQLQATGAQVQDATLSRLEGLLDDMEGL</sequence>
<dbReference type="Gene3D" id="2.30.38.10">
    <property type="entry name" value="Luciferase, Domain 3"/>
    <property type="match status" value="2"/>
</dbReference>
<dbReference type="EMBL" id="CP118677">
    <property type="protein sequence ID" value="WEA22282.1"/>
    <property type="molecule type" value="Genomic_DNA"/>
</dbReference>